<dbReference type="Gene3D" id="2.30.40.10">
    <property type="entry name" value="Urease, subunit C, domain 1"/>
    <property type="match status" value="2"/>
</dbReference>
<dbReference type="NCBIfam" id="NF009059">
    <property type="entry name" value="PRK12393.1"/>
    <property type="match status" value="1"/>
</dbReference>
<dbReference type="CDD" id="cd01298">
    <property type="entry name" value="ATZ_TRZ_like"/>
    <property type="match status" value="1"/>
</dbReference>
<dbReference type="PATRIC" id="fig|285.49.peg.2120"/>
<evidence type="ECO:0000256" key="2">
    <source>
        <dbReference type="ARBA" id="ARBA00022801"/>
    </source>
</evidence>
<comment type="caution">
    <text evidence="4">The sequence shown here is derived from an EMBL/GenBank/DDBJ whole genome shotgun (WGS) entry which is preliminary data.</text>
</comment>
<keyword evidence="2 4" id="KW-0378">Hydrolase</keyword>
<dbReference type="SUPFAM" id="SSF51556">
    <property type="entry name" value="Metallo-dependent hydrolases"/>
    <property type="match status" value="1"/>
</dbReference>
<evidence type="ECO:0000256" key="1">
    <source>
        <dbReference type="ARBA" id="ARBA00006745"/>
    </source>
</evidence>
<evidence type="ECO:0000259" key="3">
    <source>
        <dbReference type="Pfam" id="PF01979"/>
    </source>
</evidence>
<dbReference type="AlphaFoldDB" id="A0A0L7MGR3"/>
<dbReference type="Pfam" id="PF01979">
    <property type="entry name" value="Amidohydro_1"/>
    <property type="match status" value="1"/>
</dbReference>
<sequence>MKNNILIRNAAAIMTGLPGSKARSSARDIRIESGVITEMGNGLPPLPDEEQLDASNCVIYPGWVNTHHHLFQSLLKGVPAGINLTLSPWLQAVPFSYRRSFDEKRLRIAVRIGLVELLRSGCTTVADHHYLFQPGQDFDAAAILFEEARALGMRFMLLRGGATVTRKLEADEKLLQATETLDQMLSSVQATAKYFHQTTPMAMSKVAMAPTSVHVSLPKQELKEVARAARSMGLRLHSHMSESVAYIEHCREKFGCLPIEYLARNEWLGPDVWLAHLVHLSPEEIRMLGESRTGIAHCPQSNARLADGIAPAPALAKMGSPVTMGVDGAASNEAADMISELHFAWMLHRAQAGALSRARPEGLGEEGGDATTVEQIIHWASQSGAQMLGFEGVGHLSAGMAADLAVYALDAPRYFGLHDPAIGPIASGGRPHLKWVLCAGKVILEDDLPTGLDLERLGIQAKAEVQALLSLQN</sequence>
<dbReference type="Proteomes" id="UP000037442">
    <property type="component" value="Unassembled WGS sequence"/>
</dbReference>
<accession>A0A0L7MGR3</accession>
<reference evidence="5" key="1">
    <citation type="submission" date="2014-06" db="EMBL/GenBank/DDBJ databases">
        <title>Draft genome sequence of C. testosteroni WDL7.</title>
        <authorList>
            <person name="Wu Y."/>
            <person name="Seshan H."/>
            <person name="Arumugam K."/>
        </authorList>
    </citation>
    <scope>NUCLEOTIDE SEQUENCE [LARGE SCALE GENOMIC DNA]</scope>
    <source>
        <strain evidence="5">WDL7</strain>
    </source>
</reference>
<dbReference type="InterPro" id="IPR050287">
    <property type="entry name" value="MTA/SAH_deaminase"/>
</dbReference>
<dbReference type="InterPro" id="IPR011059">
    <property type="entry name" value="Metal-dep_hydrolase_composite"/>
</dbReference>
<evidence type="ECO:0000313" key="5">
    <source>
        <dbReference type="Proteomes" id="UP000037442"/>
    </source>
</evidence>
<gene>
    <name evidence="4" type="ORF">GL58_10295</name>
</gene>
<dbReference type="GO" id="GO:0016810">
    <property type="term" value="F:hydrolase activity, acting on carbon-nitrogen (but not peptide) bonds"/>
    <property type="evidence" value="ECO:0007669"/>
    <property type="project" value="InterPro"/>
</dbReference>
<name>A0A0L7MGR3_COMTE</name>
<proteinExistence type="inferred from homology"/>
<protein>
    <submittedName>
        <fullName evidence="4">Amidohydrolase</fullName>
    </submittedName>
</protein>
<dbReference type="EMBL" id="JNVD01000020">
    <property type="protein sequence ID" value="KOC21075.1"/>
    <property type="molecule type" value="Genomic_DNA"/>
</dbReference>
<dbReference type="PANTHER" id="PTHR43794">
    <property type="entry name" value="AMINOHYDROLASE SSNA-RELATED"/>
    <property type="match status" value="1"/>
</dbReference>
<dbReference type="Gene3D" id="3.20.20.140">
    <property type="entry name" value="Metal-dependent hydrolases"/>
    <property type="match status" value="1"/>
</dbReference>
<dbReference type="InterPro" id="IPR006680">
    <property type="entry name" value="Amidohydro-rel"/>
</dbReference>
<comment type="similarity">
    <text evidence="1">Belongs to the metallo-dependent hydrolases superfamily. ATZ/TRZ family.</text>
</comment>
<dbReference type="InterPro" id="IPR032466">
    <property type="entry name" value="Metal_Hydrolase"/>
</dbReference>
<dbReference type="RefSeq" id="WP_053283415.1">
    <property type="nucleotide sequence ID" value="NZ_JNVD01000020.1"/>
</dbReference>
<feature type="domain" description="Amidohydrolase-related" evidence="3">
    <location>
        <begin position="58"/>
        <end position="419"/>
    </location>
</feature>
<dbReference type="PANTHER" id="PTHR43794:SF11">
    <property type="entry name" value="AMIDOHYDROLASE-RELATED DOMAIN-CONTAINING PROTEIN"/>
    <property type="match status" value="1"/>
</dbReference>
<dbReference type="SUPFAM" id="SSF51338">
    <property type="entry name" value="Composite domain of metallo-dependent hydrolases"/>
    <property type="match status" value="2"/>
</dbReference>
<organism evidence="4 5">
    <name type="scientific">Comamonas testosteroni</name>
    <name type="common">Pseudomonas testosteroni</name>
    <dbReference type="NCBI Taxonomy" id="285"/>
    <lineage>
        <taxon>Bacteria</taxon>
        <taxon>Pseudomonadati</taxon>
        <taxon>Pseudomonadota</taxon>
        <taxon>Betaproteobacteria</taxon>
        <taxon>Burkholderiales</taxon>
        <taxon>Comamonadaceae</taxon>
        <taxon>Comamonas</taxon>
    </lineage>
</organism>
<evidence type="ECO:0000313" key="4">
    <source>
        <dbReference type="EMBL" id="KOC21075.1"/>
    </source>
</evidence>